<dbReference type="STRING" id="6198.A0A074Z3G8"/>
<evidence type="ECO:0000256" key="4">
    <source>
        <dbReference type="ARBA" id="ARBA00025764"/>
    </source>
</evidence>
<organism evidence="7 8">
    <name type="scientific">Opisthorchis viverrini</name>
    <name type="common">Southeast Asian liver fluke</name>
    <dbReference type="NCBI Taxonomy" id="6198"/>
    <lineage>
        <taxon>Eukaryota</taxon>
        <taxon>Metazoa</taxon>
        <taxon>Spiralia</taxon>
        <taxon>Lophotrochozoa</taxon>
        <taxon>Platyhelminthes</taxon>
        <taxon>Trematoda</taxon>
        <taxon>Digenea</taxon>
        <taxon>Opisthorchiida</taxon>
        <taxon>Opisthorchiata</taxon>
        <taxon>Opisthorchiidae</taxon>
        <taxon>Opisthorchis</taxon>
    </lineage>
</organism>
<dbReference type="GO" id="GO:0016787">
    <property type="term" value="F:hydrolase activity"/>
    <property type="evidence" value="ECO:0007669"/>
    <property type="project" value="UniProtKB-KW"/>
</dbReference>
<dbReference type="EMBL" id="KL597098">
    <property type="protein sequence ID" value="KER20062.1"/>
    <property type="molecule type" value="Genomic_DNA"/>
</dbReference>
<evidence type="ECO:0000313" key="8">
    <source>
        <dbReference type="Proteomes" id="UP000054324"/>
    </source>
</evidence>
<sequence length="199" mass="22975">MSVQGRDTSCVFCKIANGTDSSNTIRMERELVVLFNDKYPKSSYHYQCISRKHIRNISHLTKLDLPLLEEMKSCAVEFLLENHKSDISHFRLGFHRPPFNSVHHLHLHVIGPLRYSVHEIMFNPRMGIFVPNRMAILDIISWALTNALLVYKVLTSNQGTNYECFERICRLQQTIPNLSSTFSIPVVCILIGLLTTFRI</sequence>
<accession>A0A074Z3G8</accession>
<dbReference type="Proteomes" id="UP000054324">
    <property type="component" value="Unassembled WGS sequence"/>
</dbReference>
<keyword evidence="2" id="KW-0378">Hydrolase</keyword>
<dbReference type="SUPFAM" id="SSF54197">
    <property type="entry name" value="HIT-like"/>
    <property type="match status" value="1"/>
</dbReference>
<dbReference type="PROSITE" id="PS51084">
    <property type="entry name" value="HIT_2"/>
    <property type="match status" value="1"/>
</dbReference>
<dbReference type="OrthoDB" id="1915375at2759"/>
<dbReference type="RefSeq" id="XP_009176189.1">
    <property type="nucleotide sequence ID" value="XM_009177925.1"/>
</dbReference>
<keyword evidence="1" id="KW-0547">Nucleotide-binding</keyword>
<dbReference type="PANTHER" id="PTHR12486">
    <property type="entry name" value="APRATAXIN-RELATED"/>
    <property type="match status" value="1"/>
</dbReference>
<evidence type="ECO:0000256" key="6">
    <source>
        <dbReference type="ARBA" id="ARBA00042361"/>
    </source>
</evidence>
<evidence type="ECO:0000256" key="3">
    <source>
        <dbReference type="ARBA" id="ARBA00024472"/>
    </source>
</evidence>
<dbReference type="PANTHER" id="PTHR12486:SF5">
    <property type="entry name" value="ADENOSINE 5'-MONOPHOSPHORAMIDASE HINT3"/>
    <property type="match status" value="1"/>
</dbReference>
<gene>
    <name evidence="7" type="ORF">T265_11302</name>
</gene>
<proteinExistence type="inferred from homology"/>
<evidence type="ECO:0000313" key="7">
    <source>
        <dbReference type="EMBL" id="KER20062.1"/>
    </source>
</evidence>
<protein>
    <recommendedName>
        <fullName evidence="5">Adenosine 5'-monophosphoramidase HINT3</fullName>
    </recommendedName>
    <alternativeName>
        <fullName evidence="6">Histidine triad nucleotide-binding protein 3</fullName>
    </alternativeName>
</protein>
<dbReference type="InterPro" id="IPR011146">
    <property type="entry name" value="HIT-like"/>
</dbReference>
<dbReference type="InterPro" id="IPR036265">
    <property type="entry name" value="HIT-like_sf"/>
</dbReference>
<evidence type="ECO:0000256" key="5">
    <source>
        <dbReference type="ARBA" id="ARBA00039802"/>
    </source>
</evidence>
<comment type="similarity">
    <text evidence="4">Belongs to the HINT family.</text>
</comment>
<dbReference type="KEGG" id="ovi:T265_11302"/>
<dbReference type="GO" id="GO:0000166">
    <property type="term" value="F:nucleotide binding"/>
    <property type="evidence" value="ECO:0007669"/>
    <property type="project" value="UniProtKB-KW"/>
</dbReference>
<keyword evidence="8" id="KW-1185">Reference proteome</keyword>
<dbReference type="Pfam" id="PF11969">
    <property type="entry name" value="DcpS_C"/>
    <property type="match status" value="1"/>
</dbReference>
<reference evidence="7 8" key="1">
    <citation type="submission" date="2013-11" db="EMBL/GenBank/DDBJ databases">
        <title>Opisthorchis viverrini - life in the bile duct.</title>
        <authorList>
            <person name="Young N.D."/>
            <person name="Nagarajan N."/>
            <person name="Lin S.J."/>
            <person name="Korhonen P.K."/>
            <person name="Jex A.R."/>
            <person name="Hall R.S."/>
            <person name="Safavi-Hemami H."/>
            <person name="Kaewkong W."/>
            <person name="Bertrand D."/>
            <person name="Gao S."/>
            <person name="Seet Q."/>
            <person name="Wongkham S."/>
            <person name="Teh B.T."/>
            <person name="Wongkham C."/>
            <person name="Intapan P.M."/>
            <person name="Maleewong W."/>
            <person name="Yang X."/>
            <person name="Hu M."/>
            <person name="Wang Z."/>
            <person name="Hofmann A."/>
            <person name="Sternberg P.W."/>
            <person name="Tan P."/>
            <person name="Wang J."/>
            <person name="Gasser R.B."/>
        </authorList>
    </citation>
    <scope>NUCLEOTIDE SEQUENCE [LARGE SCALE GENOMIC DNA]</scope>
</reference>
<name>A0A074Z3G8_OPIVI</name>
<comment type="catalytic activity">
    <reaction evidence="3">
        <text>adenosine 5'-phosphoramidate + H2O = NH4(+) + AMP</text>
        <dbReference type="Rhea" id="RHEA:67916"/>
        <dbReference type="ChEBI" id="CHEBI:15377"/>
        <dbReference type="ChEBI" id="CHEBI:28938"/>
        <dbReference type="ChEBI" id="CHEBI:57890"/>
        <dbReference type="ChEBI" id="CHEBI:456215"/>
    </reaction>
</comment>
<dbReference type="CTD" id="20325470"/>
<dbReference type="GeneID" id="20325470"/>
<dbReference type="Gene3D" id="3.30.428.10">
    <property type="entry name" value="HIT-like"/>
    <property type="match status" value="1"/>
</dbReference>
<evidence type="ECO:0000256" key="2">
    <source>
        <dbReference type="ARBA" id="ARBA00022801"/>
    </source>
</evidence>
<dbReference type="AlphaFoldDB" id="A0A074Z3G8"/>
<evidence type="ECO:0000256" key="1">
    <source>
        <dbReference type="ARBA" id="ARBA00022741"/>
    </source>
</evidence>